<dbReference type="HOGENOM" id="CLU_2415295_0_0_1"/>
<evidence type="ECO:0000313" key="1">
    <source>
        <dbReference type="EMBL" id="CCD64564.1"/>
    </source>
</evidence>
<gene>
    <name evidence="1 3" type="ORF">C15B12.3</name>
    <name evidence="1" type="ORF">CELE_C15B12.3</name>
</gene>
<dbReference type="Bgee" id="WBGene00015785">
    <property type="expression patterns" value="Expressed in larva and 2 other cell types or tissues"/>
</dbReference>
<dbReference type="AlphaFoldDB" id="Q18004"/>
<dbReference type="InParanoid" id="Q18004"/>
<protein>
    <submittedName>
        <fullName evidence="1">Nuclear receptor domain-containing protein</fullName>
    </submittedName>
</protein>
<dbReference type="Proteomes" id="UP000001940">
    <property type="component" value="Chromosome X"/>
</dbReference>
<evidence type="ECO:0000313" key="2">
    <source>
        <dbReference type="Proteomes" id="UP000001940"/>
    </source>
</evidence>
<dbReference type="SMR" id="Q18004"/>
<dbReference type="GeneID" id="182628"/>
<dbReference type="KEGG" id="cel:CELE_C15B12.3"/>
<proteinExistence type="predicted"/>
<reference evidence="1 2" key="1">
    <citation type="journal article" date="1998" name="Science">
        <title>Genome sequence of the nematode C. elegans: a platform for investigating biology.</title>
        <authorList>
            <consortium name="The C. elegans sequencing consortium"/>
            <person name="Sulson J.E."/>
            <person name="Waterston R."/>
        </authorList>
    </citation>
    <scope>NUCLEOTIDE SEQUENCE [LARGE SCALE GENOMIC DNA]</scope>
    <source>
        <strain evidence="1 2">Bristol N2</strain>
    </source>
</reference>
<sequence>MNFTARDRHGVMGKKFDSETVKVSKEASSILNSGTLGTYEECTTHQQYPQEQRATMCDECATTYERTNITFCFSPRNVLCELPRGCQYEQIA</sequence>
<evidence type="ECO:0000313" key="3">
    <source>
        <dbReference type="WormBase" id="C15B12.3"/>
    </source>
</evidence>
<keyword evidence="2" id="KW-1185">Reference proteome</keyword>
<dbReference type="AGR" id="WB:WBGene00015785"/>
<keyword evidence="1" id="KW-0675">Receptor</keyword>
<dbReference type="RefSeq" id="NP_509090.1">
    <property type="nucleotide sequence ID" value="NM_076689.1"/>
</dbReference>
<dbReference type="PIR" id="T15501">
    <property type="entry name" value="T15501"/>
</dbReference>
<dbReference type="UCSC" id="C15B12.3">
    <property type="organism name" value="c. elegans"/>
</dbReference>
<organism evidence="1 2">
    <name type="scientific">Caenorhabditis elegans</name>
    <dbReference type="NCBI Taxonomy" id="6239"/>
    <lineage>
        <taxon>Eukaryota</taxon>
        <taxon>Metazoa</taxon>
        <taxon>Ecdysozoa</taxon>
        <taxon>Nematoda</taxon>
        <taxon>Chromadorea</taxon>
        <taxon>Rhabditida</taxon>
        <taxon>Rhabditina</taxon>
        <taxon>Rhabditomorpha</taxon>
        <taxon>Rhabditoidea</taxon>
        <taxon>Rhabditidae</taxon>
        <taxon>Peloderinae</taxon>
        <taxon>Caenorhabditis</taxon>
    </lineage>
</organism>
<dbReference type="WormBase" id="C15B12.3">
    <property type="protein sequence ID" value="CE02485"/>
    <property type="gene ID" value="WBGene00015785"/>
</dbReference>
<dbReference type="EMBL" id="BX284606">
    <property type="protein sequence ID" value="CCD64564.1"/>
    <property type="molecule type" value="Genomic_DNA"/>
</dbReference>
<dbReference type="PaxDb" id="6239-C15B12.3"/>
<accession>Q18004</accession>
<name>Q18004_CAEEL</name>
<dbReference type="CTD" id="182628"/>